<sequence>MRYILIGILALGACTQPKTVEEKALEFSTKTYEKEVCVEEDCSKVSVSYPWASGSPASKNINSEIEKQILRYFTADSVGGDLEQNATRYLNSYQEFKAEFPDAPGAWTEEIEAQVSYESENTLSIQIDEFNFSGGAHPNSSQYFLNFDKTTGELLSRDQVIFDRDKMLMLAQMEFRKFHQVEDSITLEEDGRFFIPETGFFLPNAIGYRKGKFILSYIPYEIGPYVLGYTELEFAMKEVKGFVRE</sequence>
<dbReference type="InterPro" id="IPR025303">
    <property type="entry name" value="PdaC"/>
</dbReference>
<dbReference type="Pfam" id="PF13739">
    <property type="entry name" value="PdaC"/>
    <property type="match status" value="1"/>
</dbReference>
<dbReference type="Gene3D" id="3.30.565.40">
    <property type="entry name" value="Fervidobacterium nodosum Rt17-B1 like"/>
    <property type="match status" value="1"/>
</dbReference>
<evidence type="ECO:0000259" key="1">
    <source>
        <dbReference type="Pfam" id="PF13739"/>
    </source>
</evidence>
<protein>
    <submittedName>
        <fullName evidence="2">DUF4163 domain-containing protein</fullName>
    </submittedName>
</protein>
<name>A0ABY6MPM4_9BACT</name>
<dbReference type="EMBL" id="CP110226">
    <property type="protein sequence ID" value="UZD24386.1"/>
    <property type="molecule type" value="Genomic_DNA"/>
</dbReference>
<evidence type="ECO:0000313" key="3">
    <source>
        <dbReference type="Proteomes" id="UP001163156"/>
    </source>
</evidence>
<reference evidence="2" key="1">
    <citation type="submission" date="2022-10" db="EMBL/GenBank/DDBJ databases">
        <title>Algoriphagus sp. a novel bacteria isolate from halophytes salicornia europaea.</title>
        <authorList>
            <person name="Peng Y."/>
            <person name="Jiang L."/>
            <person name="Lee J."/>
        </authorList>
    </citation>
    <scope>NUCLEOTIDE SEQUENCE</scope>
    <source>
        <strain evidence="2">TR-M5</strain>
    </source>
</reference>
<dbReference type="Gene3D" id="3.90.640.20">
    <property type="entry name" value="Heat-shock cognate protein, ATPase"/>
    <property type="match status" value="1"/>
</dbReference>
<organism evidence="2 3">
    <name type="scientific">Algoriphagus halophytocola</name>
    <dbReference type="NCBI Taxonomy" id="2991499"/>
    <lineage>
        <taxon>Bacteria</taxon>
        <taxon>Pseudomonadati</taxon>
        <taxon>Bacteroidota</taxon>
        <taxon>Cytophagia</taxon>
        <taxon>Cytophagales</taxon>
        <taxon>Cyclobacteriaceae</taxon>
        <taxon>Algoriphagus</taxon>
    </lineage>
</organism>
<feature type="domain" description="Deacetylase PdaC" evidence="1">
    <location>
        <begin position="39"/>
        <end position="140"/>
    </location>
</feature>
<keyword evidence="3" id="KW-1185">Reference proteome</keyword>
<evidence type="ECO:0000313" key="2">
    <source>
        <dbReference type="EMBL" id="UZD24386.1"/>
    </source>
</evidence>
<dbReference type="RefSeq" id="WP_264811099.1">
    <property type="nucleotide sequence ID" value="NZ_CP110226.1"/>
</dbReference>
<accession>A0ABY6MPM4</accession>
<dbReference type="InterPro" id="IPR037126">
    <property type="entry name" value="PdaC/RsiV-like_sf"/>
</dbReference>
<dbReference type="Proteomes" id="UP001163156">
    <property type="component" value="Chromosome"/>
</dbReference>
<gene>
    <name evidence="2" type="ORF">OM944_07755</name>
</gene>
<proteinExistence type="predicted"/>